<comment type="caution">
    <text evidence="2">The sequence shown here is derived from an EMBL/GenBank/DDBJ whole genome shotgun (WGS) entry which is preliminary data.</text>
</comment>
<evidence type="ECO:0008006" key="4">
    <source>
        <dbReference type="Google" id="ProtNLM"/>
    </source>
</evidence>
<keyword evidence="1" id="KW-0732">Signal</keyword>
<dbReference type="AlphaFoldDB" id="A0A933SCW1"/>
<organism evidence="2 3">
    <name type="scientific">Eiseniibacteriota bacterium</name>
    <dbReference type="NCBI Taxonomy" id="2212470"/>
    <lineage>
        <taxon>Bacteria</taxon>
        <taxon>Candidatus Eiseniibacteriota</taxon>
    </lineage>
</organism>
<sequence length="685" mass="75098">MSHRRLPLLVAITATAMMVSAPAHAASVKNFQVEYRAGQTYMTWDNLPGTGWSYHVYESPVRVSSPADIIYATEVGAVGDSSAVDQRLSSLLGELCTYRPDSAMAPVSASKGLYVHTSLRTRDVYYLVIADSVGANVTMDIEVGQSSLMWPVHEERALPRPVWQRTLTTPVSGDVYVLFTSGSNEWHAFPAMTPRGTRTLHFGLKRGEPGGGLLLHGHGRGGSFFSAMSGTGKPGEWVIAMDDYLPTDDVGDFYYGFTEAYDLGSTWNPAPRRGRVVDYTDRGVMFLLDWAEREIGHDRKRVYAMGGSMGGSFASFLAWHHPDRIAAAMAFIPKVCFGYTPDSYPNLRISFDRLWGTVNTNLPTTNGYGIFDWLDGRFMARTLYRHGASPVMGFVGRNDVVVGWPEKIAFFDAMQSNRMGGTWYWDSRAHYDPSNTTDWWPVQQNWQQLYRYSLDRSYPALSNCTADQDPGDGTTLTGDATGTINGAIDWDDDILDEPARYEITLRTRPLPTLSGTLEAPAIAHVDVTPRRLQEFLVTTRVGYHYDAYDQATHTLVASGDLQADSVAILTVPQVPVTPAGTRIILQPLTIAGVSPSQGTPRQPVIALSANPVRGRATVRFAWPGSGRVQVELFDAAGRRVRSVYDGAAQGAGELALATSDLAPGVYMLSARQGAAHGVERVVVVR</sequence>
<evidence type="ECO:0000313" key="2">
    <source>
        <dbReference type="EMBL" id="MBI5169071.1"/>
    </source>
</evidence>
<accession>A0A933SCW1</accession>
<dbReference type="Gene3D" id="3.40.50.1820">
    <property type="entry name" value="alpha/beta hydrolase"/>
    <property type="match status" value="1"/>
</dbReference>
<dbReference type="SUPFAM" id="SSF53474">
    <property type="entry name" value="alpha/beta-Hydrolases"/>
    <property type="match status" value="1"/>
</dbReference>
<protein>
    <recommendedName>
        <fullName evidence="4">T9SS type A sorting domain-containing protein</fullName>
    </recommendedName>
</protein>
<dbReference type="EMBL" id="JACRIW010000041">
    <property type="protein sequence ID" value="MBI5169071.1"/>
    <property type="molecule type" value="Genomic_DNA"/>
</dbReference>
<feature type="signal peptide" evidence="1">
    <location>
        <begin position="1"/>
        <end position="25"/>
    </location>
</feature>
<dbReference type="Proteomes" id="UP000696931">
    <property type="component" value="Unassembled WGS sequence"/>
</dbReference>
<proteinExistence type="predicted"/>
<evidence type="ECO:0000256" key="1">
    <source>
        <dbReference type="SAM" id="SignalP"/>
    </source>
</evidence>
<name>A0A933SCW1_UNCEI</name>
<dbReference type="InterPro" id="IPR029058">
    <property type="entry name" value="AB_hydrolase_fold"/>
</dbReference>
<reference evidence="2" key="1">
    <citation type="submission" date="2020-07" db="EMBL/GenBank/DDBJ databases">
        <title>Huge and variable diversity of episymbiotic CPR bacteria and DPANN archaea in groundwater ecosystems.</title>
        <authorList>
            <person name="He C.Y."/>
            <person name="Keren R."/>
            <person name="Whittaker M."/>
            <person name="Farag I.F."/>
            <person name="Doudna J."/>
            <person name="Cate J.H.D."/>
            <person name="Banfield J.F."/>
        </authorList>
    </citation>
    <scope>NUCLEOTIDE SEQUENCE</scope>
    <source>
        <strain evidence="2">NC_groundwater_1813_Pr3_B-0.1um_71_17</strain>
    </source>
</reference>
<evidence type="ECO:0000313" key="3">
    <source>
        <dbReference type="Proteomes" id="UP000696931"/>
    </source>
</evidence>
<gene>
    <name evidence="2" type="ORF">HZA61_06260</name>
</gene>
<feature type="chain" id="PRO_5037808690" description="T9SS type A sorting domain-containing protein" evidence="1">
    <location>
        <begin position="26"/>
        <end position="685"/>
    </location>
</feature>